<dbReference type="GO" id="GO:0008234">
    <property type="term" value="F:cysteine-type peptidase activity"/>
    <property type="evidence" value="ECO:0007669"/>
    <property type="project" value="InterPro"/>
</dbReference>
<name>A0A073CA93_PLAA1</name>
<dbReference type="Pfam" id="PF01364">
    <property type="entry name" value="Peptidase_C25"/>
    <property type="match status" value="1"/>
</dbReference>
<gene>
    <name evidence="2" type="ORF">A19Y_9032</name>
</gene>
<dbReference type="InterPro" id="IPR001769">
    <property type="entry name" value="Gingipain"/>
</dbReference>
<dbReference type="AlphaFoldDB" id="A0A073CA93"/>
<evidence type="ECO:0000259" key="1">
    <source>
        <dbReference type="Pfam" id="PF01364"/>
    </source>
</evidence>
<geneLocation type="plasmid" evidence="2 3">
    <name>pPA115</name>
</geneLocation>
<dbReference type="EMBL" id="CM002804">
    <property type="protein sequence ID" value="KEI65239.1"/>
    <property type="molecule type" value="Genomic_DNA"/>
</dbReference>
<accession>A0A073CA93</accession>
<dbReference type="PATRIC" id="fig|388467.6.peg.4658"/>
<sequence>MNTSDSLIFTNGINGDTGNYLLPPLTPEQISKYALGETLDPNALNELQEKHYWVQNKSAGGDFEDVGNLSETGWGVIFAHGENPAIRDALSELLDHRKQQATQQNERFYREFIGVNAYRPGESKNDFLARHNVGPGLVDPKKGVPYYLLIVGDPQIIPYEFQYQLDVQFAVGRIYFDTLDEYARYAHSVVMAETGQVPLSRRASFFGVQNPDDQATKDSGDYLVKPIATNLAQNYQDWTVQTLLGKDTTKARLSQLLGGSETPSFLFSASHGMGFANGAPRQIRHQGALLCQDWPGVLQWKNPIPEDFYFSADDLNSSGNVQGLIAFFFACFGAGTPELEDFAYRKNNKYRDAIAPRPFIARLPQKLLSHPKGGALAVIGHVERAWGCSFLWQRAGQQLAVFETALKYIMTGKPVGAAMEWFNNRYAELSCMLAHELNEINYGQQVEAWKLADLWTANHDARSYTIVGDPAVRLPFGEDVSTQDQPSTLSVVHFPSASEPQTTPESQSQLETLMEAKQELSASLEKFISAAQGITQPQLQEVLLEAQRLQSKLQQLYP</sequence>
<protein>
    <recommendedName>
        <fullName evidence="1">Gingipain domain-containing protein</fullName>
    </recommendedName>
</protein>
<keyword evidence="2" id="KW-0614">Plasmid</keyword>
<dbReference type="GO" id="GO:0006508">
    <property type="term" value="P:proteolysis"/>
    <property type="evidence" value="ECO:0007669"/>
    <property type="project" value="InterPro"/>
</dbReference>
<dbReference type="RefSeq" id="WP_042158379.1">
    <property type="nucleotide sequence ID" value="NZ_CM002804.1"/>
</dbReference>
<reference evidence="2 3" key="1">
    <citation type="journal article" date="2014" name="Appl. Environ. Microbiol.">
        <title>Elucidation of insertion elements encoded on plasmids and in vitro construction of shuttle vectors from the toxic cyanobacterium Planktothrix.</title>
        <authorList>
            <person name="Christiansen G."/>
            <person name="Goesmann A."/>
            <person name="Kurmayer R."/>
        </authorList>
    </citation>
    <scope>NUCLEOTIDE SEQUENCE [LARGE SCALE GENOMIC DNA]</scope>
    <source>
        <strain evidence="2 3">NIVA-CYA 126/8</strain>
        <plasmid evidence="2">pPA115</plasmid>
    </source>
</reference>
<proteinExistence type="predicted"/>
<organism evidence="2 3">
    <name type="scientific">Planktothrix agardhii (strain NIVA-CYA 126/8)</name>
    <dbReference type="NCBI Taxonomy" id="388467"/>
    <lineage>
        <taxon>Bacteria</taxon>
        <taxon>Bacillati</taxon>
        <taxon>Cyanobacteriota</taxon>
        <taxon>Cyanophyceae</taxon>
        <taxon>Oscillatoriophycideae</taxon>
        <taxon>Oscillatoriales</taxon>
        <taxon>Microcoleaceae</taxon>
        <taxon>Planktothrix</taxon>
    </lineage>
</organism>
<dbReference type="HOGENOM" id="CLU_027410_0_0_3"/>
<evidence type="ECO:0000313" key="3">
    <source>
        <dbReference type="Proteomes" id="UP000027395"/>
    </source>
</evidence>
<dbReference type="Proteomes" id="UP000027395">
    <property type="component" value="Plasmid pPA115"/>
</dbReference>
<keyword evidence="3" id="KW-1185">Reference proteome</keyword>
<feature type="domain" description="Gingipain" evidence="1">
    <location>
        <begin position="146"/>
        <end position="474"/>
    </location>
</feature>
<evidence type="ECO:0000313" key="2">
    <source>
        <dbReference type="EMBL" id="KEI65239.1"/>
    </source>
</evidence>